<proteinExistence type="predicted"/>
<comment type="caution">
    <text evidence="1">The sequence shown here is derived from an EMBL/GenBank/DDBJ whole genome shotgun (WGS) entry which is preliminary data.</text>
</comment>
<sequence>MTEKMIGLPSKAKALQLEYSSNRLHLEKYPYLSSKDDMIEATYATLQLAFSRQIERCIYILAGFMFWPHSALPFGGPKGNPGFAQFNGETAQDLLRFIVTGAVKKYRHMRGRDALDLVVGSANKVLELQQLGAKDVMDEYMLKGMKKAGHVPFFGASYIPPWLQHVPDQDFQPWGKLFSVKRGSVLTELNGSEAAADGVGGVLTESSPNN</sequence>
<dbReference type="OrthoDB" id="2149476at2759"/>
<organism evidence="1 2">
    <name type="scientific">Chytriomyces confervae</name>
    <dbReference type="NCBI Taxonomy" id="246404"/>
    <lineage>
        <taxon>Eukaryota</taxon>
        <taxon>Fungi</taxon>
        <taxon>Fungi incertae sedis</taxon>
        <taxon>Chytridiomycota</taxon>
        <taxon>Chytridiomycota incertae sedis</taxon>
        <taxon>Chytridiomycetes</taxon>
        <taxon>Chytridiales</taxon>
        <taxon>Chytriomycetaceae</taxon>
        <taxon>Chytriomyces</taxon>
    </lineage>
</organism>
<dbReference type="EMBL" id="QEAP01000190">
    <property type="protein sequence ID" value="TPX73365.1"/>
    <property type="molecule type" value="Genomic_DNA"/>
</dbReference>
<evidence type="ECO:0000313" key="1">
    <source>
        <dbReference type="EMBL" id="TPX73365.1"/>
    </source>
</evidence>
<accession>A0A507FC99</accession>
<dbReference type="AlphaFoldDB" id="A0A507FC99"/>
<evidence type="ECO:0000313" key="2">
    <source>
        <dbReference type="Proteomes" id="UP000320333"/>
    </source>
</evidence>
<name>A0A507FC99_9FUNG</name>
<dbReference type="Proteomes" id="UP000320333">
    <property type="component" value="Unassembled WGS sequence"/>
</dbReference>
<keyword evidence="2" id="KW-1185">Reference proteome</keyword>
<gene>
    <name evidence="1" type="ORF">CcCBS67573_g05353</name>
</gene>
<protein>
    <submittedName>
        <fullName evidence="1">Uncharacterized protein</fullName>
    </submittedName>
</protein>
<reference evidence="1 2" key="1">
    <citation type="journal article" date="2019" name="Sci. Rep.">
        <title>Comparative genomics of chytrid fungi reveal insights into the obligate biotrophic and pathogenic lifestyle of Synchytrium endobioticum.</title>
        <authorList>
            <person name="van de Vossenberg B.T.L.H."/>
            <person name="Warris S."/>
            <person name="Nguyen H.D.T."/>
            <person name="van Gent-Pelzer M.P.E."/>
            <person name="Joly D.L."/>
            <person name="van de Geest H.C."/>
            <person name="Bonants P.J.M."/>
            <person name="Smith D.S."/>
            <person name="Levesque C.A."/>
            <person name="van der Lee T.A.J."/>
        </authorList>
    </citation>
    <scope>NUCLEOTIDE SEQUENCE [LARGE SCALE GENOMIC DNA]</scope>
    <source>
        <strain evidence="1 2">CBS 675.73</strain>
    </source>
</reference>